<dbReference type="PRINTS" id="PR00080">
    <property type="entry name" value="SDRFAMILY"/>
</dbReference>
<name>A0A6J6UMD9_9ZZZZ</name>
<dbReference type="PROSITE" id="PS00061">
    <property type="entry name" value="ADH_SHORT"/>
    <property type="match status" value="1"/>
</dbReference>
<dbReference type="Pfam" id="PF00106">
    <property type="entry name" value="adh_short"/>
    <property type="match status" value="1"/>
</dbReference>
<dbReference type="CDD" id="cd05233">
    <property type="entry name" value="SDR_c"/>
    <property type="match status" value="1"/>
</dbReference>
<dbReference type="PANTHER" id="PTHR44196">
    <property type="entry name" value="DEHYDROGENASE/REDUCTASE SDR FAMILY MEMBER 7B"/>
    <property type="match status" value="1"/>
</dbReference>
<dbReference type="InterPro" id="IPR002347">
    <property type="entry name" value="SDR_fam"/>
</dbReference>
<dbReference type="EMBL" id="CAFBMG010000305">
    <property type="protein sequence ID" value="CAB4925138.1"/>
    <property type="molecule type" value="Genomic_DNA"/>
</dbReference>
<evidence type="ECO:0000313" key="3">
    <source>
        <dbReference type="EMBL" id="CAB4760228.1"/>
    </source>
</evidence>
<dbReference type="GO" id="GO:0016020">
    <property type="term" value="C:membrane"/>
    <property type="evidence" value="ECO:0007669"/>
    <property type="project" value="TreeGrafter"/>
</dbReference>
<accession>A0A6J6UMD9</accession>
<evidence type="ECO:0000256" key="2">
    <source>
        <dbReference type="ARBA" id="ARBA00023002"/>
    </source>
</evidence>
<dbReference type="PANTHER" id="PTHR44196:SF1">
    <property type="entry name" value="DEHYDROGENASE_REDUCTASE SDR FAMILY MEMBER 7B"/>
    <property type="match status" value="1"/>
</dbReference>
<evidence type="ECO:0000256" key="1">
    <source>
        <dbReference type="ARBA" id="ARBA00006484"/>
    </source>
</evidence>
<dbReference type="AlphaFoldDB" id="A0A6J6UMD9"/>
<dbReference type="EMBL" id="CAEZYU010000148">
    <property type="protein sequence ID" value="CAB4760228.1"/>
    <property type="molecule type" value="Genomic_DNA"/>
</dbReference>
<dbReference type="PRINTS" id="PR00081">
    <property type="entry name" value="GDHRDH"/>
</dbReference>
<dbReference type="InterPro" id="IPR020904">
    <property type="entry name" value="Sc_DH/Rdtase_CS"/>
</dbReference>
<dbReference type="InterPro" id="IPR036291">
    <property type="entry name" value="NAD(P)-bd_dom_sf"/>
</dbReference>
<dbReference type="GO" id="GO:0016491">
    <property type="term" value="F:oxidoreductase activity"/>
    <property type="evidence" value="ECO:0007669"/>
    <property type="project" value="UniProtKB-KW"/>
</dbReference>
<protein>
    <submittedName>
        <fullName evidence="3">Unannotated protein</fullName>
    </submittedName>
</protein>
<sequence length="264" mass="27547">MPRFAPHPDRRAAVVTGASSGIGRATAVALAAAGHPVVLGARRVERCEEIAAAIRADGGEALALPLDLTDTESIAAFADVAMAKLGPIEILVSNAGDVQPITAVGARPDEFARQLQVNLLGAQALVHYLVPPMIERSRGDVVFVTSEVALSPRTHMAAYVASKSGLEGFAMAMAMEAEGTGVRVGIVRPGPSSTEQGSTWDASKIDELIESWTHWGLMRHSGSLLPDGLADAVLAMVSVPKGTRYAVLEVQPEAPVSITQRGNS</sequence>
<gene>
    <name evidence="3" type="ORF">UFOPK2766_02169</name>
    <name evidence="4" type="ORF">UFOPK3519_02149</name>
</gene>
<dbReference type="NCBIfam" id="NF005854">
    <property type="entry name" value="PRK07775.1"/>
    <property type="match status" value="1"/>
</dbReference>
<comment type="similarity">
    <text evidence="1">Belongs to the short-chain dehydrogenases/reductases (SDR) family.</text>
</comment>
<organism evidence="3">
    <name type="scientific">freshwater metagenome</name>
    <dbReference type="NCBI Taxonomy" id="449393"/>
    <lineage>
        <taxon>unclassified sequences</taxon>
        <taxon>metagenomes</taxon>
        <taxon>ecological metagenomes</taxon>
    </lineage>
</organism>
<keyword evidence="2" id="KW-0560">Oxidoreductase</keyword>
<evidence type="ECO:0000313" key="4">
    <source>
        <dbReference type="EMBL" id="CAB4925138.1"/>
    </source>
</evidence>
<dbReference type="Gene3D" id="3.40.50.720">
    <property type="entry name" value="NAD(P)-binding Rossmann-like Domain"/>
    <property type="match status" value="1"/>
</dbReference>
<dbReference type="SUPFAM" id="SSF51735">
    <property type="entry name" value="NAD(P)-binding Rossmann-fold domains"/>
    <property type="match status" value="1"/>
</dbReference>
<reference evidence="3" key="1">
    <citation type="submission" date="2020-05" db="EMBL/GenBank/DDBJ databases">
        <authorList>
            <person name="Chiriac C."/>
            <person name="Salcher M."/>
            <person name="Ghai R."/>
            <person name="Kavagutti S V."/>
        </authorList>
    </citation>
    <scope>NUCLEOTIDE SEQUENCE</scope>
</reference>
<proteinExistence type="inferred from homology"/>